<evidence type="ECO:0000313" key="2">
    <source>
        <dbReference type="Proteomes" id="UP001152320"/>
    </source>
</evidence>
<dbReference type="PANTHER" id="PTHR48312:SF1">
    <property type="entry name" value="SULFOTRANSFERASE"/>
    <property type="match status" value="1"/>
</dbReference>
<organism evidence="1 2">
    <name type="scientific">Holothuria leucospilota</name>
    <name type="common">Black long sea cucumber</name>
    <name type="synonym">Mertensiothuria leucospilota</name>
    <dbReference type="NCBI Taxonomy" id="206669"/>
    <lineage>
        <taxon>Eukaryota</taxon>
        <taxon>Metazoa</taxon>
        <taxon>Echinodermata</taxon>
        <taxon>Eleutherozoa</taxon>
        <taxon>Echinozoa</taxon>
        <taxon>Holothuroidea</taxon>
        <taxon>Aspidochirotacea</taxon>
        <taxon>Aspidochirotida</taxon>
        <taxon>Holothuriidae</taxon>
        <taxon>Holothuria</taxon>
    </lineage>
</organism>
<dbReference type="AlphaFoldDB" id="A0A9Q1BDF2"/>
<dbReference type="InterPro" id="IPR027417">
    <property type="entry name" value="P-loop_NTPase"/>
</dbReference>
<keyword evidence="2" id="KW-1185">Reference proteome</keyword>
<protein>
    <recommendedName>
        <fullName evidence="3">Sulfotransferase family protein</fullName>
    </recommendedName>
</protein>
<dbReference type="OrthoDB" id="416710at2759"/>
<accession>A0A9Q1BDF2</accession>
<dbReference type="Proteomes" id="UP001152320">
    <property type="component" value="Chromosome 20"/>
</dbReference>
<name>A0A9Q1BDF2_HOLLE</name>
<reference evidence="1" key="1">
    <citation type="submission" date="2021-10" db="EMBL/GenBank/DDBJ databases">
        <title>Tropical sea cucumber genome reveals ecological adaptation and Cuvierian tubules defense mechanism.</title>
        <authorList>
            <person name="Chen T."/>
        </authorList>
    </citation>
    <scope>NUCLEOTIDE SEQUENCE</scope>
    <source>
        <strain evidence="1">Nanhai2018</strain>
        <tissue evidence="1">Muscle</tissue>
    </source>
</reference>
<gene>
    <name evidence="1" type="ORF">HOLleu_37564</name>
</gene>
<evidence type="ECO:0008006" key="3">
    <source>
        <dbReference type="Google" id="ProtNLM"/>
    </source>
</evidence>
<comment type="caution">
    <text evidence="1">The sequence shown here is derived from an EMBL/GenBank/DDBJ whole genome shotgun (WGS) entry which is preliminary data.</text>
</comment>
<dbReference type="EMBL" id="JAIZAY010000020">
    <property type="protein sequence ID" value="KAJ8022610.1"/>
    <property type="molecule type" value="Genomic_DNA"/>
</dbReference>
<sequence>MKNAKEEYVIPQLFWRSALKLQAAIMTSSSLQPKLIFLWIVPRTCSTALTKCMTFVDDTEVWVEPYFACHFNETFYNPNFRKGDPVADRMRETLKKNESSETMREIRKEMTKKVEQSPNLIDQKDISYQWVKKQLERSDSGKKFIFVKDQSVGINGHFDYLPDVPTHHTFIIRHPKETYLSFKSMTWKRLDFDGTKSWDEWNTADETPFLPVREFFQIHYNNWKHFQKTSGNEPIIIDGYDLASKPEVILPKYFEQLGIPYKKSYLQWDSAEDIIDKKWKGSADFVLMEPKTVVYARAVKSSTFEPPKVPRGTPSNPEWSITPELEEMINGALPFYEEMFQARLQ</sequence>
<dbReference type="Gene3D" id="3.40.50.300">
    <property type="entry name" value="P-loop containing nucleotide triphosphate hydrolases"/>
    <property type="match status" value="1"/>
</dbReference>
<dbReference type="PANTHER" id="PTHR48312">
    <property type="match status" value="1"/>
</dbReference>
<evidence type="ECO:0000313" key="1">
    <source>
        <dbReference type="EMBL" id="KAJ8022610.1"/>
    </source>
</evidence>
<dbReference type="SUPFAM" id="SSF52540">
    <property type="entry name" value="P-loop containing nucleoside triphosphate hydrolases"/>
    <property type="match status" value="1"/>
</dbReference>
<proteinExistence type="predicted"/>